<organism evidence="9 10">
    <name type="scientific">Massarina eburnea CBS 473.64</name>
    <dbReference type="NCBI Taxonomy" id="1395130"/>
    <lineage>
        <taxon>Eukaryota</taxon>
        <taxon>Fungi</taxon>
        <taxon>Dikarya</taxon>
        <taxon>Ascomycota</taxon>
        <taxon>Pezizomycotina</taxon>
        <taxon>Dothideomycetes</taxon>
        <taxon>Pleosporomycetidae</taxon>
        <taxon>Pleosporales</taxon>
        <taxon>Massarineae</taxon>
        <taxon>Massarinaceae</taxon>
        <taxon>Massarina</taxon>
    </lineage>
</organism>
<dbReference type="GO" id="GO:0000151">
    <property type="term" value="C:ubiquitin ligase complex"/>
    <property type="evidence" value="ECO:0007669"/>
    <property type="project" value="TreeGrafter"/>
</dbReference>
<dbReference type="SMART" id="SM00184">
    <property type="entry name" value="RING"/>
    <property type="match status" value="1"/>
</dbReference>
<gene>
    <name evidence="9" type="ORF">P280DRAFT_510220</name>
</gene>
<keyword evidence="3 6" id="KW-0863">Zinc-finger</keyword>
<dbReference type="Proteomes" id="UP000799753">
    <property type="component" value="Unassembled WGS sequence"/>
</dbReference>
<sequence>MAYHRRSYVPPPSRDAYLDSHHNFNYIRFYPRECGICLEDLHDSTRLEDMPIQIRPCDHIFCKACIEQWLEEANTCPHCRQILFEDAEKDEPRDNNESKNEGNSSSRHADGTGRRSSGNRRNNGSAIPPPPRTHNPTTRSRTTTRETRTGRHSSTNTVPVTPPAPSRNMPNNNQPRDLSHLASYSPSRNITSQRPSDSDTSPDLSTYPYGIPPPPGFPRIWHPDLPLPFGPPSVPFRGAPTARWGETSGRQENAEVGREEDAGARSWRTRTERVERSDRDVSPQNYGAWRYGRDPRRV</sequence>
<evidence type="ECO:0000256" key="5">
    <source>
        <dbReference type="ARBA" id="ARBA00022833"/>
    </source>
</evidence>
<accession>A0A6A6RSD2</accession>
<keyword evidence="5" id="KW-0862">Zinc</keyword>
<dbReference type="GO" id="GO:0008270">
    <property type="term" value="F:zinc ion binding"/>
    <property type="evidence" value="ECO:0007669"/>
    <property type="project" value="UniProtKB-KW"/>
</dbReference>
<dbReference type="SUPFAM" id="SSF57850">
    <property type="entry name" value="RING/U-box"/>
    <property type="match status" value="1"/>
</dbReference>
<feature type="compositionally biased region" description="Basic and acidic residues" evidence="7">
    <location>
        <begin position="252"/>
        <end position="281"/>
    </location>
</feature>
<evidence type="ECO:0000313" key="10">
    <source>
        <dbReference type="Proteomes" id="UP000799753"/>
    </source>
</evidence>
<feature type="compositionally biased region" description="Low complexity" evidence="7">
    <location>
        <begin position="114"/>
        <end position="125"/>
    </location>
</feature>
<feature type="region of interest" description="Disordered" evidence="7">
    <location>
        <begin position="89"/>
        <end position="211"/>
    </location>
</feature>
<dbReference type="PROSITE" id="PS00518">
    <property type="entry name" value="ZF_RING_1"/>
    <property type="match status" value="1"/>
</dbReference>
<evidence type="ECO:0000256" key="2">
    <source>
        <dbReference type="ARBA" id="ARBA00022723"/>
    </source>
</evidence>
<feature type="compositionally biased region" description="Low complexity" evidence="7">
    <location>
        <begin position="198"/>
        <end position="209"/>
    </location>
</feature>
<reference evidence="9" key="1">
    <citation type="journal article" date="2020" name="Stud. Mycol.">
        <title>101 Dothideomycetes genomes: a test case for predicting lifestyles and emergence of pathogens.</title>
        <authorList>
            <person name="Haridas S."/>
            <person name="Albert R."/>
            <person name="Binder M."/>
            <person name="Bloem J."/>
            <person name="Labutti K."/>
            <person name="Salamov A."/>
            <person name="Andreopoulos B."/>
            <person name="Baker S."/>
            <person name="Barry K."/>
            <person name="Bills G."/>
            <person name="Bluhm B."/>
            <person name="Cannon C."/>
            <person name="Castanera R."/>
            <person name="Culley D."/>
            <person name="Daum C."/>
            <person name="Ezra D."/>
            <person name="Gonzalez J."/>
            <person name="Henrissat B."/>
            <person name="Kuo A."/>
            <person name="Liang C."/>
            <person name="Lipzen A."/>
            <person name="Lutzoni F."/>
            <person name="Magnuson J."/>
            <person name="Mondo S."/>
            <person name="Nolan M."/>
            <person name="Ohm R."/>
            <person name="Pangilinan J."/>
            <person name="Park H.-J."/>
            <person name="Ramirez L."/>
            <person name="Alfaro M."/>
            <person name="Sun H."/>
            <person name="Tritt A."/>
            <person name="Yoshinaga Y."/>
            <person name="Zwiers L.-H."/>
            <person name="Turgeon B."/>
            <person name="Goodwin S."/>
            <person name="Spatafora J."/>
            <person name="Crous P."/>
            <person name="Grigoriev I."/>
        </authorList>
    </citation>
    <scope>NUCLEOTIDE SEQUENCE</scope>
    <source>
        <strain evidence="9">CBS 473.64</strain>
    </source>
</reference>
<keyword evidence="4" id="KW-0833">Ubl conjugation pathway</keyword>
<keyword evidence="10" id="KW-1185">Reference proteome</keyword>
<dbReference type="GO" id="GO:0061630">
    <property type="term" value="F:ubiquitin protein ligase activity"/>
    <property type="evidence" value="ECO:0007669"/>
    <property type="project" value="TreeGrafter"/>
</dbReference>
<dbReference type="InterPro" id="IPR017907">
    <property type="entry name" value="Znf_RING_CS"/>
</dbReference>
<dbReference type="Gene3D" id="3.30.40.10">
    <property type="entry name" value="Zinc/RING finger domain, C3HC4 (zinc finger)"/>
    <property type="match status" value="1"/>
</dbReference>
<dbReference type="InterPro" id="IPR013083">
    <property type="entry name" value="Znf_RING/FYVE/PHD"/>
</dbReference>
<keyword evidence="1" id="KW-0808">Transferase</keyword>
<dbReference type="InterPro" id="IPR001841">
    <property type="entry name" value="Znf_RING"/>
</dbReference>
<protein>
    <recommendedName>
        <fullName evidence="8">RING-type domain-containing protein</fullName>
    </recommendedName>
</protein>
<feature type="domain" description="RING-type" evidence="8">
    <location>
        <begin position="34"/>
        <end position="80"/>
    </location>
</feature>
<dbReference type="EMBL" id="MU006796">
    <property type="protein sequence ID" value="KAF2636934.1"/>
    <property type="molecule type" value="Genomic_DNA"/>
</dbReference>
<dbReference type="AlphaFoldDB" id="A0A6A6RSD2"/>
<dbReference type="PROSITE" id="PS50089">
    <property type="entry name" value="ZF_RING_2"/>
    <property type="match status" value="1"/>
</dbReference>
<keyword evidence="2" id="KW-0479">Metal-binding</keyword>
<feature type="compositionally biased region" description="Basic and acidic residues" evidence="7">
    <location>
        <begin position="90"/>
        <end position="100"/>
    </location>
</feature>
<feature type="compositionally biased region" description="Polar residues" evidence="7">
    <location>
        <begin position="168"/>
        <end position="194"/>
    </location>
</feature>
<dbReference type="GO" id="GO:0016567">
    <property type="term" value="P:protein ubiquitination"/>
    <property type="evidence" value="ECO:0007669"/>
    <property type="project" value="TreeGrafter"/>
</dbReference>
<feature type="region of interest" description="Disordered" evidence="7">
    <location>
        <begin position="232"/>
        <end position="298"/>
    </location>
</feature>
<dbReference type="OrthoDB" id="2849579at2759"/>
<evidence type="ECO:0000313" key="9">
    <source>
        <dbReference type="EMBL" id="KAF2636934.1"/>
    </source>
</evidence>
<dbReference type="GO" id="GO:0005829">
    <property type="term" value="C:cytosol"/>
    <property type="evidence" value="ECO:0007669"/>
    <property type="project" value="TreeGrafter"/>
</dbReference>
<evidence type="ECO:0000256" key="6">
    <source>
        <dbReference type="PROSITE-ProRule" id="PRU00175"/>
    </source>
</evidence>
<evidence type="ECO:0000256" key="4">
    <source>
        <dbReference type="ARBA" id="ARBA00022786"/>
    </source>
</evidence>
<dbReference type="Pfam" id="PF13639">
    <property type="entry name" value="zf-RING_2"/>
    <property type="match status" value="1"/>
</dbReference>
<dbReference type="GO" id="GO:0006511">
    <property type="term" value="P:ubiquitin-dependent protein catabolic process"/>
    <property type="evidence" value="ECO:0007669"/>
    <property type="project" value="TreeGrafter"/>
</dbReference>
<dbReference type="PANTHER" id="PTHR15067">
    <property type="entry name" value="E3 UBIQUITIN-PROTEIN LIGASE RNF8"/>
    <property type="match status" value="1"/>
</dbReference>
<name>A0A6A6RSD2_9PLEO</name>
<evidence type="ECO:0000256" key="1">
    <source>
        <dbReference type="ARBA" id="ARBA00022679"/>
    </source>
</evidence>
<dbReference type="PANTHER" id="PTHR15067:SF4">
    <property type="entry name" value="E3 UBIQUITIN-PROTEIN LIGASE RNF8"/>
    <property type="match status" value="1"/>
</dbReference>
<evidence type="ECO:0000259" key="8">
    <source>
        <dbReference type="PROSITE" id="PS50089"/>
    </source>
</evidence>
<evidence type="ECO:0000256" key="7">
    <source>
        <dbReference type="SAM" id="MobiDB-lite"/>
    </source>
</evidence>
<proteinExistence type="predicted"/>
<evidence type="ECO:0000256" key="3">
    <source>
        <dbReference type="ARBA" id="ARBA00022771"/>
    </source>
</evidence>